<feature type="transmembrane region" description="Helical" evidence="1">
    <location>
        <begin position="38"/>
        <end position="56"/>
    </location>
</feature>
<dbReference type="EMBL" id="WACR01000003">
    <property type="protein sequence ID" value="KAB1065088.1"/>
    <property type="molecule type" value="Genomic_DNA"/>
</dbReference>
<name>A0A6N6MCG7_9FLAO</name>
<evidence type="ECO:0000256" key="1">
    <source>
        <dbReference type="SAM" id="Phobius"/>
    </source>
</evidence>
<evidence type="ECO:0000313" key="3">
    <source>
        <dbReference type="Proteomes" id="UP000435357"/>
    </source>
</evidence>
<proteinExistence type="predicted"/>
<feature type="transmembrane region" description="Helical" evidence="1">
    <location>
        <begin position="15"/>
        <end position="32"/>
    </location>
</feature>
<keyword evidence="1" id="KW-0812">Transmembrane</keyword>
<dbReference type="Proteomes" id="UP000435357">
    <property type="component" value="Unassembled WGS sequence"/>
</dbReference>
<keyword evidence="3" id="KW-1185">Reference proteome</keyword>
<comment type="caution">
    <text evidence="2">The sequence shown here is derived from an EMBL/GenBank/DDBJ whole genome shotgun (WGS) entry which is preliminary data.</text>
</comment>
<sequence length="171" mass="19966">MNVIWKKDPPSDKDFIKGMIFFILPVSILIILTQSWIISLTATLLLFLFLTIIHLLDKKYYGWELNKNEITLKRKTLPGTKPTCNIQLSDIDHVLYYNTYAIKKPKYLGLNIVTKKWSYILYSFGNPFKVADTLKFLYDSGVSVEFEEKDHEIQRYITGHIKKLPIADESN</sequence>
<dbReference type="RefSeq" id="WP_151166668.1">
    <property type="nucleotide sequence ID" value="NZ_WACR01000003.1"/>
</dbReference>
<gene>
    <name evidence="2" type="ORF">F3059_03820</name>
</gene>
<accession>A0A6N6MCG7</accession>
<reference evidence="2 3" key="1">
    <citation type="submission" date="2019-09" db="EMBL/GenBank/DDBJ databases">
        <title>Genomes of Cryomorphaceae.</title>
        <authorList>
            <person name="Bowman J.P."/>
        </authorList>
    </citation>
    <scope>NUCLEOTIDE SEQUENCE [LARGE SCALE GENOMIC DNA]</scope>
    <source>
        <strain evidence="2 3">KCTC 52047</strain>
    </source>
</reference>
<protein>
    <submittedName>
        <fullName evidence="2">Uncharacterized protein</fullName>
    </submittedName>
</protein>
<keyword evidence="1" id="KW-0472">Membrane</keyword>
<keyword evidence="1" id="KW-1133">Transmembrane helix</keyword>
<organism evidence="2 3">
    <name type="scientific">Salibacter halophilus</name>
    <dbReference type="NCBI Taxonomy" id="1803916"/>
    <lineage>
        <taxon>Bacteria</taxon>
        <taxon>Pseudomonadati</taxon>
        <taxon>Bacteroidota</taxon>
        <taxon>Flavobacteriia</taxon>
        <taxon>Flavobacteriales</taxon>
        <taxon>Salibacteraceae</taxon>
        <taxon>Salibacter</taxon>
    </lineage>
</organism>
<evidence type="ECO:0000313" key="2">
    <source>
        <dbReference type="EMBL" id="KAB1065088.1"/>
    </source>
</evidence>
<dbReference type="AlphaFoldDB" id="A0A6N6MCG7"/>